<dbReference type="Gene3D" id="1.20.1050.10">
    <property type="match status" value="1"/>
</dbReference>
<dbReference type="PROSITE" id="PS50405">
    <property type="entry name" value="GST_CTER"/>
    <property type="match status" value="1"/>
</dbReference>
<evidence type="ECO:0000313" key="3">
    <source>
        <dbReference type="Proteomes" id="UP001153761"/>
    </source>
</evidence>
<proteinExistence type="predicted"/>
<sequence length="68" mass="7463">MDQHLAERTWLELGHPTIADVAVFPYVALAGDGQIDLSPYANVLSWIERVKKLPGFVGMIGIKELVTA</sequence>
<dbReference type="Proteomes" id="UP001153761">
    <property type="component" value="Chromosome"/>
</dbReference>
<reference evidence="2" key="1">
    <citation type="submission" date="2020-09" db="EMBL/GenBank/DDBJ databases">
        <authorList>
            <person name="Blom J."/>
        </authorList>
    </citation>
    <scope>NUCLEOTIDE SEQUENCE</scope>
    <source>
        <strain evidence="2">No.66</strain>
    </source>
</reference>
<protein>
    <submittedName>
        <fullName evidence="2">Protein GstA</fullName>
    </submittedName>
</protein>
<name>A0AAD1Q444_PLAAG</name>
<gene>
    <name evidence="2" type="primary">gstA</name>
    <name evidence="2" type="ORF">PANO66_03499</name>
</gene>
<organism evidence="2 3">
    <name type="scientific">Planktothrix agardhii</name>
    <name type="common">Oscillatoria agardhii</name>
    <dbReference type="NCBI Taxonomy" id="1160"/>
    <lineage>
        <taxon>Bacteria</taxon>
        <taxon>Bacillati</taxon>
        <taxon>Cyanobacteriota</taxon>
        <taxon>Cyanophyceae</taxon>
        <taxon>Oscillatoriophycideae</taxon>
        <taxon>Oscillatoriales</taxon>
        <taxon>Microcoleaceae</taxon>
        <taxon>Planktothrix</taxon>
    </lineage>
</organism>
<feature type="domain" description="GST C-terminal" evidence="1">
    <location>
        <begin position="1"/>
        <end position="68"/>
    </location>
</feature>
<dbReference type="SUPFAM" id="SSF47616">
    <property type="entry name" value="GST C-terminal domain-like"/>
    <property type="match status" value="1"/>
</dbReference>
<dbReference type="InterPro" id="IPR010987">
    <property type="entry name" value="Glutathione-S-Trfase_C-like"/>
</dbReference>
<evidence type="ECO:0000313" key="2">
    <source>
        <dbReference type="EMBL" id="CAD5964176.1"/>
    </source>
</evidence>
<dbReference type="InterPro" id="IPR036282">
    <property type="entry name" value="Glutathione-S-Trfase_C_sf"/>
</dbReference>
<accession>A0AAD1Q444</accession>
<dbReference type="RefSeq" id="WP_254032543.1">
    <property type="nucleotide sequence ID" value="NZ_LR882963.1"/>
</dbReference>
<evidence type="ECO:0000259" key="1">
    <source>
        <dbReference type="PROSITE" id="PS50405"/>
    </source>
</evidence>
<dbReference type="EMBL" id="LR882963">
    <property type="protein sequence ID" value="CAD5964176.1"/>
    <property type="molecule type" value="Genomic_DNA"/>
</dbReference>
<dbReference type="AlphaFoldDB" id="A0AAD1Q444"/>